<dbReference type="PANTHER" id="PTHR47923">
    <property type="entry name" value="INSERTION ELEMENT IS1 1 PROTEIN INSA-RELATED"/>
    <property type="match status" value="1"/>
</dbReference>
<dbReference type="Proteomes" id="UP000261875">
    <property type="component" value="Chromosome"/>
</dbReference>
<dbReference type="OrthoDB" id="9783238at2"/>
<dbReference type="STRING" id="1878942.GCA_900128755_01685"/>
<dbReference type="PANTHER" id="PTHR47923:SF1">
    <property type="entry name" value="INSERTION ELEMENT IS1 1 PROTEIN INSA-RELATED"/>
    <property type="match status" value="1"/>
</dbReference>
<dbReference type="InterPro" id="IPR024431">
    <property type="entry name" value="InsA_HTH_dom"/>
</dbReference>
<name>A0A2U8I3D2_9GAMM</name>
<keyword evidence="3" id="KW-1185">Reference proteome</keyword>
<evidence type="ECO:0000313" key="2">
    <source>
        <dbReference type="EMBL" id="AWK13630.1"/>
    </source>
</evidence>
<evidence type="ECO:0000259" key="1">
    <source>
        <dbReference type="Pfam" id="PF12759"/>
    </source>
</evidence>
<sequence>MAKIEVRCLSCKRTFQLDYSYNTCKAGVKEQVVDMAMKSSGIRDTARVLSISINVVIRILKNSPTAM</sequence>
<dbReference type="Pfam" id="PF12759">
    <property type="entry name" value="HTH_Tnp_IS1"/>
    <property type="match status" value="1"/>
</dbReference>
<organism evidence="2 3">
    <name type="scientific">Candidatus Fukatsuia symbiotica</name>
    <dbReference type="NCBI Taxonomy" id="1878942"/>
    <lineage>
        <taxon>Bacteria</taxon>
        <taxon>Pseudomonadati</taxon>
        <taxon>Pseudomonadota</taxon>
        <taxon>Gammaproteobacteria</taxon>
        <taxon>Enterobacterales</taxon>
        <taxon>Yersiniaceae</taxon>
        <taxon>Candidatus Fukatsuia</taxon>
    </lineage>
</organism>
<dbReference type="EMBL" id="CP021659">
    <property type="protein sequence ID" value="AWK13630.1"/>
    <property type="molecule type" value="Genomic_DNA"/>
</dbReference>
<feature type="domain" description="Insertion element IS1 protein InsA helix-turn-helix" evidence="1">
    <location>
        <begin position="19"/>
        <end position="63"/>
    </location>
</feature>
<gene>
    <name evidence="2" type="ORF">CCS41_02570</name>
</gene>
<evidence type="ECO:0000313" key="3">
    <source>
        <dbReference type="Proteomes" id="UP000261875"/>
    </source>
</evidence>
<accession>A0A2U8I3D2</accession>
<reference evidence="2 3" key="1">
    <citation type="submission" date="2017-05" db="EMBL/GenBank/DDBJ databases">
        <title>Genome sequence of Candidatus Fukatsuia symbiotica and Candidatus Hamiltonella defensa from Acyrthosiphon pisum strain 5D.</title>
        <authorList>
            <person name="Patel V.A."/>
            <person name="Chevignon G."/>
            <person name="Russell J.A."/>
            <person name="Oliver K.M."/>
        </authorList>
    </citation>
    <scope>NUCLEOTIDE SEQUENCE [LARGE SCALE GENOMIC DNA]</scope>
    <source>
        <strain evidence="2 3">5D</strain>
    </source>
</reference>
<dbReference type="KEGG" id="fsm:CCS41_02570"/>
<dbReference type="InterPro" id="IPR051252">
    <property type="entry name" value="IS1_transposase_InsA"/>
</dbReference>
<proteinExistence type="predicted"/>
<dbReference type="GO" id="GO:0006313">
    <property type="term" value="P:DNA transposition"/>
    <property type="evidence" value="ECO:0007669"/>
    <property type="project" value="TreeGrafter"/>
</dbReference>
<dbReference type="AlphaFoldDB" id="A0A2U8I3D2"/>
<protein>
    <recommendedName>
        <fullName evidence="1">Insertion element IS1 protein InsA helix-turn-helix domain-containing protein</fullName>
    </recommendedName>
</protein>